<evidence type="ECO:0000313" key="3">
    <source>
        <dbReference type="Proteomes" id="UP000305948"/>
    </source>
</evidence>
<organism evidence="2 3">
    <name type="scientific">Heliocybe sulcata</name>
    <dbReference type="NCBI Taxonomy" id="5364"/>
    <lineage>
        <taxon>Eukaryota</taxon>
        <taxon>Fungi</taxon>
        <taxon>Dikarya</taxon>
        <taxon>Basidiomycota</taxon>
        <taxon>Agaricomycotina</taxon>
        <taxon>Agaricomycetes</taxon>
        <taxon>Gloeophyllales</taxon>
        <taxon>Gloeophyllaceae</taxon>
        <taxon>Heliocybe</taxon>
    </lineage>
</organism>
<protein>
    <recommendedName>
        <fullName evidence="1">Methyltransferase domain-containing protein</fullName>
    </recommendedName>
</protein>
<dbReference type="EMBL" id="ML213514">
    <property type="protein sequence ID" value="TFK49957.1"/>
    <property type="molecule type" value="Genomic_DNA"/>
</dbReference>
<dbReference type="STRING" id="5364.A0A5C3MY68"/>
<dbReference type="CDD" id="cd02440">
    <property type="entry name" value="AdoMet_MTases"/>
    <property type="match status" value="1"/>
</dbReference>
<dbReference type="Pfam" id="PF13649">
    <property type="entry name" value="Methyltransf_25"/>
    <property type="match status" value="1"/>
</dbReference>
<dbReference type="InterPro" id="IPR041698">
    <property type="entry name" value="Methyltransf_25"/>
</dbReference>
<reference evidence="2 3" key="1">
    <citation type="journal article" date="2019" name="Nat. Ecol. Evol.">
        <title>Megaphylogeny resolves global patterns of mushroom evolution.</title>
        <authorList>
            <person name="Varga T."/>
            <person name="Krizsan K."/>
            <person name="Foldi C."/>
            <person name="Dima B."/>
            <person name="Sanchez-Garcia M."/>
            <person name="Sanchez-Ramirez S."/>
            <person name="Szollosi G.J."/>
            <person name="Szarkandi J.G."/>
            <person name="Papp V."/>
            <person name="Albert L."/>
            <person name="Andreopoulos W."/>
            <person name="Angelini C."/>
            <person name="Antonin V."/>
            <person name="Barry K.W."/>
            <person name="Bougher N.L."/>
            <person name="Buchanan P."/>
            <person name="Buyck B."/>
            <person name="Bense V."/>
            <person name="Catcheside P."/>
            <person name="Chovatia M."/>
            <person name="Cooper J."/>
            <person name="Damon W."/>
            <person name="Desjardin D."/>
            <person name="Finy P."/>
            <person name="Geml J."/>
            <person name="Haridas S."/>
            <person name="Hughes K."/>
            <person name="Justo A."/>
            <person name="Karasinski D."/>
            <person name="Kautmanova I."/>
            <person name="Kiss B."/>
            <person name="Kocsube S."/>
            <person name="Kotiranta H."/>
            <person name="LaButti K.M."/>
            <person name="Lechner B.E."/>
            <person name="Liimatainen K."/>
            <person name="Lipzen A."/>
            <person name="Lukacs Z."/>
            <person name="Mihaltcheva S."/>
            <person name="Morgado L.N."/>
            <person name="Niskanen T."/>
            <person name="Noordeloos M.E."/>
            <person name="Ohm R.A."/>
            <person name="Ortiz-Santana B."/>
            <person name="Ovrebo C."/>
            <person name="Racz N."/>
            <person name="Riley R."/>
            <person name="Savchenko A."/>
            <person name="Shiryaev A."/>
            <person name="Soop K."/>
            <person name="Spirin V."/>
            <person name="Szebenyi C."/>
            <person name="Tomsovsky M."/>
            <person name="Tulloss R.E."/>
            <person name="Uehling J."/>
            <person name="Grigoriev I.V."/>
            <person name="Vagvolgyi C."/>
            <person name="Papp T."/>
            <person name="Martin F.M."/>
            <person name="Miettinen O."/>
            <person name="Hibbett D.S."/>
            <person name="Nagy L.G."/>
        </authorList>
    </citation>
    <scope>NUCLEOTIDE SEQUENCE [LARGE SCALE GENOMIC DNA]</scope>
    <source>
        <strain evidence="2 3">OMC1185</strain>
    </source>
</reference>
<dbReference type="GO" id="GO:0008168">
    <property type="term" value="F:methyltransferase activity"/>
    <property type="evidence" value="ECO:0007669"/>
    <property type="project" value="TreeGrafter"/>
</dbReference>
<dbReference type="Gene3D" id="3.40.50.150">
    <property type="entry name" value="Vaccinia Virus protein VP39"/>
    <property type="match status" value="1"/>
</dbReference>
<evidence type="ECO:0000313" key="2">
    <source>
        <dbReference type="EMBL" id="TFK49957.1"/>
    </source>
</evidence>
<accession>A0A5C3MY68</accession>
<dbReference type="PANTHER" id="PTHR43591:SF24">
    <property type="entry name" value="2-METHOXY-6-POLYPRENYL-1,4-BENZOQUINOL METHYLASE, MITOCHONDRIAL"/>
    <property type="match status" value="1"/>
</dbReference>
<dbReference type="PANTHER" id="PTHR43591">
    <property type="entry name" value="METHYLTRANSFERASE"/>
    <property type="match status" value="1"/>
</dbReference>
<keyword evidence="3" id="KW-1185">Reference proteome</keyword>
<name>A0A5C3MY68_9AGAM</name>
<dbReference type="AlphaFoldDB" id="A0A5C3MY68"/>
<gene>
    <name evidence="2" type="ORF">OE88DRAFT_298672</name>
</gene>
<dbReference type="SUPFAM" id="SSF53335">
    <property type="entry name" value="S-adenosyl-L-methionine-dependent methyltransferases"/>
    <property type="match status" value="1"/>
</dbReference>
<proteinExistence type="predicted"/>
<sequence>MTASVAKDVQAELLRGRKHKRRSGEVPYPLVYTNDIMDFDNWNHMYMQSIFKSLTVHHPDPPPRRILDLGCGGGYWVISAAQQWKDSTFVGFDIQDVQPKLERLPDYRDIFKRIDWVHGNFLEELPFPSAHFDYVRIAGVGLGVPEDEWQDLLEGIFRILQPGGHLEVIEDDLIFPCGPLPNSATPSPELGAVILPSTTGYGVSTRSLSTARSSTLYDLETPSSEQVSFVNKTLQSDSQNSLLVPSRTSKPRASEYVSDSRDHSKLKAAWDAMLHARFLAPRLHSLLPFYLSSLDYTEVNTHEALHIPMPPNSTLVDGSRKPVPAPDIQIDLSDILELKSRLRGLSVNSGPALEPTKRQASTMIQSCAPIHLMRMVRLITACKESIWVEFQRLYGDDPKVHPLKERPSQNTCRDEFEVAWSNWYNDMMDRVSMRDRVHACLLWQEPLQDMERPEWKIWRQGAGHIDDQDKPYNSENETGVCRIVRAFVARRPLSKGKARTADKG</sequence>
<feature type="domain" description="Methyltransferase" evidence="1">
    <location>
        <begin position="66"/>
        <end position="164"/>
    </location>
</feature>
<dbReference type="InterPro" id="IPR029063">
    <property type="entry name" value="SAM-dependent_MTases_sf"/>
</dbReference>
<dbReference type="OrthoDB" id="2013972at2759"/>
<evidence type="ECO:0000259" key="1">
    <source>
        <dbReference type="Pfam" id="PF13649"/>
    </source>
</evidence>
<dbReference type="Proteomes" id="UP000305948">
    <property type="component" value="Unassembled WGS sequence"/>
</dbReference>